<evidence type="ECO:0000313" key="8">
    <source>
        <dbReference type="Proteomes" id="UP001418222"/>
    </source>
</evidence>
<gene>
    <name evidence="7" type="primary">MSH7</name>
    <name evidence="7" type="ORF">KSP39_PZI024465</name>
</gene>
<dbReference type="InterPro" id="IPR027417">
    <property type="entry name" value="P-loop_NTPase"/>
</dbReference>
<dbReference type="InterPro" id="IPR007860">
    <property type="entry name" value="DNA_mmatch_repair_MutS_con_dom"/>
</dbReference>
<dbReference type="PROSITE" id="PS00486">
    <property type="entry name" value="DNA_MISMATCH_REPAIR_2"/>
    <property type="match status" value="1"/>
</dbReference>
<dbReference type="GO" id="GO:0032301">
    <property type="term" value="C:MutSalpha complex"/>
    <property type="evidence" value="ECO:0007669"/>
    <property type="project" value="TreeGrafter"/>
</dbReference>
<dbReference type="SMART" id="SM00534">
    <property type="entry name" value="MUTSac"/>
    <property type="match status" value="1"/>
</dbReference>
<dbReference type="GO" id="GO:0030983">
    <property type="term" value="F:mismatched DNA binding"/>
    <property type="evidence" value="ECO:0007669"/>
    <property type="project" value="InterPro"/>
</dbReference>
<dbReference type="GO" id="GO:0005524">
    <property type="term" value="F:ATP binding"/>
    <property type="evidence" value="ECO:0007669"/>
    <property type="project" value="UniProtKB-KW"/>
</dbReference>
<accession>A0AAP0FTQ6</accession>
<keyword evidence="4" id="KW-0067">ATP-binding</keyword>
<evidence type="ECO:0000256" key="5">
    <source>
        <dbReference type="ARBA" id="ARBA00023125"/>
    </source>
</evidence>
<keyword evidence="2" id="KW-0547">Nucleotide-binding</keyword>
<dbReference type="Gene3D" id="3.30.420.110">
    <property type="entry name" value="MutS, connector domain"/>
    <property type="match status" value="1"/>
</dbReference>
<evidence type="ECO:0000259" key="6">
    <source>
        <dbReference type="PROSITE" id="PS00486"/>
    </source>
</evidence>
<organism evidence="7 8">
    <name type="scientific">Platanthera zijinensis</name>
    <dbReference type="NCBI Taxonomy" id="2320716"/>
    <lineage>
        <taxon>Eukaryota</taxon>
        <taxon>Viridiplantae</taxon>
        <taxon>Streptophyta</taxon>
        <taxon>Embryophyta</taxon>
        <taxon>Tracheophyta</taxon>
        <taxon>Spermatophyta</taxon>
        <taxon>Magnoliopsida</taxon>
        <taxon>Liliopsida</taxon>
        <taxon>Asparagales</taxon>
        <taxon>Orchidaceae</taxon>
        <taxon>Orchidoideae</taxon>
        <taxon>Orchideae</taxon>
        <taxon>Orchidinae</taxon>
        <taxon>Platanthera</taxon>
    </lineage>
</organism>
<dbReference type="SUPFAM" id="SSF48334">
    <property type="entry name" value="DNA repair protein MutS, domain III"/>
    <property type="match status" value="1"/>
</dbReference>
<evidence type="ECO:0000313" key="7">
    <source>
        <dbReference type="EMBL" id="KAK8914031.1"/>
    </source>
</evidence>
<dbReference type="PIRSF" id="PIRSF037677">
    <property type="entry name" value="DNA_mis_repair_Msh6"/>
    <property type="match status" value="1"/>
</dbReference>
<dbReference type="SUPFAM" id="SSF53150">
    <property type="entry name" value="DNA repair protein MutS, domain II"/>
    <property type="match status" value="1"/>
</dbReference>
<proteinExistence type="inferred from homology"/>
<dbReference type="EMBL" id="JBBWWQ010000021">
    <property type="protein sequence ID" value="KAK8914031.1"/>
    <property type="molecule type" value="Genomic_DNA"/>
</dbReference>
<dbReference type="InterPro" id="IPR016151">
    <property type="entry name" value="DNA_mismatch_repair_MutS_N"/>
</dbReference>
<evidence type="ECO:0000256" key="4">
    <source>
        <dbReference type="ARBA" id="ARBA00022840"/>
    </source>
</evidence>
<dbReference type="Pfam" id="PF05188">
    <property type="entry name" value="MutS_II"/>
    <property type="match status" value="1"/>
</dbReference>
<dbReference type="Proteomes" id="UP001418222">
    <property type="component" value="Unassembled WGS sequence"/>
</dbReference>
<feature type="domain" description="DNA mismatch repair proteins mutS family" evidence="6">
    <location>
        <begin position="608"/>
        <end position="624"/>
    </location>
</feature>
<dbReference type="SUPFAM" id="SSF55271">
    <property type="entry name" value="DNA repair protein MutS, domain I"/>
    <property type="match status" value="1"/>
</dbReference>
<dbReference type="GO" id="GO:0006298">
    <property type="term" value="P:mismatch repair"/>
    <property type="evidence" value="ECO:0007669"/>
    <property type="project" value="InterPro"/>
</dbReference>
<dbReference type="PANTHER" id="PTHR11361">
    <property type="entry name" value="DNA MISMATCH REPAIR PROTEIN MUTS FAMILY MEMBER"/>
    <property type="match status" value="1"/>
</dbReference>
<protein>
    <submittedName>
        <fullName evidence="7">DNA mismatch repair protein MSH7</fullName>
    </submittedName>
</protein>
<dbReference type="FunFam" id="3.40.50.300:FF:001335">
    <property type="entry name" value="DNA mismatch repair protein"/>
    <property type="match status" value="1"/>
</dbReference>
<name>A0AAP0FTQ6_9ASPA</name>
<dbReference type="Pfam" id="PF00488">
    <property type="entry name" value="MutS_V"/>
    <property type="match status" value="1"/>
</dbReference>
<dbReference type="AlphaFoldDB" id="A0AAP0FTQ6"/>
<dbReference type="InterPro" id="IPR007695">
    <property type="entry name" value="DNA_mismatch_repair_MutS-lik_N"/>
</dbReference>
<dbReference type="CDD" id="cd03286">
    <property type="entry name" value="ABC_MSH6_euk"/>
    <property type="match status" value="1"/>
</dbReference>
<dbReference type="PANTHER" id="PTHR11361:SF148">
    <property type="entry name" value="DNA MISMATCH REPAIR PROTEIN MSH6"/>
    <property type="match status" value="1"/>
</dbReference>
<evidence type="ECO:0000256" key="2">
    <source>
        <dbReference type="ARBA" id="ARBA00022741"/>
    </source>
</evidence>
<dbReference type="InterPro" id="IPR045076">
    <property type="entry name" value="MutS"/>
</dbReference>
<dbReference type="InterPro" id="IPR000432">
    <property type="entry name" value="DNA_mismatch_repair_MutS_C"/>
</dbReference>
<dbReference type="InterPro" id="IPR036187">
    <property type="entry name" value="DNA_mismatch_repair_MutS_sf"/>
</dbReference>
<evidence type="ECO:0000256" key="3">
    <source>
        <dbReference type="ARBA" id="ARBA00022763"/>
    </source>
</evidence>
<dbReference type="InterPro" id="IPR017261">
    <property type="entry name" value="DNA_mismatch_repair_MutS/MSH"/>
</dbReference>
<keyword evidence="8" id="KW-1185">Reference proteome</keyword>
<comment type="similarity">
    <text evidence="1">Belongs to the DNA mismatch repair MutS family.</text>
</comment>
<dbReference type="Pfam" id="PF05192">
    <property type="entry name" value="MutS_III"/>
    <property type="match status" value="1"/>
</dbReference>
<dbReference type="InterPro" id="IPR007696">
    <property type="entry name" value="DNA_mismatch_repair_MutS_core"/>
</dbReference>
<dbReference type="InterPro" id="IPR036678">
    <property type="entry name" value="MutS_con_dom_sf"/>
</dbReference>
<sequence length="786" mass="86872">MTVSGIGKCRQVGISEAGIDDAVEKLIARGYKVGRMEQVETSEQAKARGKNSVIERKLVHVATPSTVVGGSMGPDAVHLLALKEGESNSGSTVYGFAFLDYAALKFWVGSFIDDGSHAALGALLMQVSPKEVLYEKSGLTKETHKALLKYASKGLTTTQMTPVVPDVGFLDANEVKKMIDSYKYFRGNCNSWTAAIEGEMHYNHVLSALGGLIDHVNRLKLCDALHNGELLSYHLYKGCLRLDGQALVNLEIFWNNFDGGLSGTLYKHLDRCQTTSGKRLLRRWICHPLKELDDINDRLNVVEGLINNPEVVSIMSHYMCKLPDLERLFGRVKATAGSSYTLFLPLISAKLLKQRIKAFSLLIKGFRIGIDLLMLLQKEEHKLFFLSKVVNLPMLRGLDDLLKQFEAAMSEDFPHYEDHDVKESDAETLSVLIELFIGKAADWSQVTYALNTIDVLQSFAASAISSTGSMSRPVFLLAAPSTSSYLGSEEPRLCIKGLWHPYAVGNNENGQVPNDINLGEGTAGQQSCALLLTGPNMGGKSTLLRATCLAVILAQLGCYVPCEKIMLSPVDVIFTRLGATDRIMSGESTFFVECSETASVLRNTTQNSLVLLDELGRGTSTFDGYAIAYAAFRHLVENVRCRLLFATHYHPLTKEFASHPRVNLQHMACAFDQKSSGEQELVFLYRLAPGACPESYGLQVALMAGIPKSVVEAASTAGDRMKLMICNNFSSSESRSDFSSLHEEWLKFILFLSRGCRQFWDEDASDTLLCLWHEMRSLHRYGRLTK</sequence>
<reference evidence="7 8" key="1">
    <citation type="journal article" date="2022" name="Nat. Plants">
        <title>Genomes of leafy and leafless Platanthera orchids illuminate the evolution of mycoheterotrophy.</title>
        <authorList>
            <person name="Li M.H."/>
            <person name="Liu K.W."/>
            <person name="Li Z."/>
            <person name="Lu H.C."/>
            <person name="Ye Q.L."/>
            <person name="Zhang D."/>
            <person name="Wang J.Y."/>
            <person name="Li Y.F."/>
            <person name="Zhong Z.M."/>
            <person name="Liu X."/>
            <person name="Yu X."/>
            <person name="Liu D.K."/>
            <person name="Tu X.D."/>
            <person name="Liu B."/>
            <person name="Hao Y."/>
            <person name="Liao X.Y."/>
            <person name="Jiang Y.T."/>
            <person name="Sun W.H."/>
            <person name="Chen J."/>
            <person name="Chen Y.Q."/>
            <person name="Ai Y."/>
            <person name="Zhai J.W."/>
            <person name="Wu S.S."/>
            <person name="Zhou Z."/>
            <person name="Hsiao Y.Y."/>
            <person name="Wu W.L."/>
            <person name="Chen Y.Y."/>
            <person name="Lin Y.F."/>
            <person name="Hsu J.L."/>
            <person name="Li C.Y."/>
            <person name="Wang Z.W."/>
            <person name="Zhao X."/>
            <person name="Zhong W.Y."/>
            <person name="Ma X.K."/>
            <person name="Ma L."/>
            <person name="Huang J."/>
            <person name="Chen G.Z."/>
            <person name="Huang M.Z."/>
            <person name="Huang L."/>
            <person name="Peng D.H."/>
            <person name="Luo Y.B."/>
            <person name="Zou S.Q."/>
            <person name="Chen S.P."/>
            <person name="Lan S."/>
            <person name="Tsai W.C."/>
            <person name="Van de Peer Y."/>
            <person name="Liu Z.J."/>
        </authorList>
    </citation>
    <scope>NUCLEOTIDE SEQUENCE [LARGE SCALE GENOMIC DNA]</scope>
    <source>
        <strain evidence="7">Lor287</strain>
    </source>
</reference>
<dbReference type="Gene3D" id="3.40.1170.10">
    <property type="entry name" value="DNA repair protein MutS, domain I"/>
    <property type="match status" value="1"/>
</dbReference>
<dbReference type="SMART" id="SM00533">
    <property type="entry name" value="MUTSd"/>
    <property type="match status" value="1"/>
</dbReference>
<dbReference type="Pfam" id="PF01624">
    <property type="entry name" value="MutS_I"/>
    <property type="match status" value="1"/>
</dbReference>
<dbReference type="GO" id="GO:0140664">
    <property type="term" value="F:ATP-dependent DNA damage sensor activity"/>
    <property type="evidence" value="ECO:0007669"/>
    <property type="project" value="InterPro"/>
</dbReference>
<dbReference type="Gene3D" id="3.40.50.300">
    <property type="entry name" value="P-loop containing nucleotide triphosphate hydrolases"/>
    <property type="match status" value="1"/>
</dbReference>
<comment type="caution">
    <text evidence="7">The sequence shown here is derived from an EMBL/GenBank/DDBJ whole genome shotgun (WGS) entry which is preliminary data.</text>
</comment>
<evidence type="ECO:0000256" key="1">
    <source>
        <dbReference type="ARBA" id="ARBA00006271"/>
    </source>
</evidence>
<dbReference type="SUPFAM" id="SSF52540">
    <property type="entry name" value="P-loop containing nucleoside triphosphate hydrolases"/>
    <property type="match status" value="1"/>
</dbReference>
<dbReference type="Gene3D" id="1.10.1420.10">
    <property type="match status" value="1"/>
</dbReference>
<keyword evidence="5" id="KW-0238">DNA-binding</keyword>
<keyword evidence="3" id="KW-0227">DNA damage</keyword>